<sequence length="235" mass="26491">MEATSDRITRVQEMLKLLGLSSYEAQGFAALVYHNAANADTIADTAKIPRTSAYKVMESLVQKGFAKETDGRPKMFKLEVLNNIKERFQEELKELFIQLKDLQDIMPSKGDPQLIYTIYGKTAVIEKLAELINLADNEIYICTPRVKDIRTELKKNLDNAIKRGVNVVFVTPPNKRVPQNAKVFRKEGLIATDIVVDRSKALIAGPDLDACGFSDNPGLSMHVYQFIQMIIERNQ</sequence>
<dbReference type="Pfam" id="PF01978">
    <property type="entry name" value="TrmB"/>
    <property type="match status" value="1"/>
</dbReference>
<comment type="caution">
    <text evidence="4">The sequence shown here is derived from an EMBL/GenBank/DDBJ whole genome shotgun (WGS) entry which is preliminary data.</text>
</comment>
<dbReference type="InterPro" id="IPR036388">
    <property type="entry name" value="WH-like_DNA-bd_sf"/>
</dbReference>
<organism evidence="4">
    <name type="scientific">mine drainage metagenome</name>
    <dbReference type="NCBI Taxonomy" id="410659"/>
    <lineage>
        <taxon>unclassified sequences</taxon>
        <taxon>metagenomes</taxon>
        <taxon>ecological metagenomes</taxon>
    </lineage>
</organism>
<gene>
    <name evidence="4" type="ORF">B1A_07086</name>
</gene>
<reference evidence="4" key="1">
    <citation type="submission" date="2013-08" db="EMBL/GenBank/DDBJ databases">
        <authorList>
            <person name="Mendez C."/>
            <person name="Richter M."/>
            <person name="Ferrer M."/>
            <person name="Sanchez J."/>
        </authorList>
    </citation>
    <scope>NUCLEOTIDE SEQUENCE</scope>
</reference>
<reference evidence="4" key="2">
    <citation type="journal article" date="2014" name="ISME J.">
        <title>Microbial stratification in low pH oxic and suboxic macroscopic growths along an acid mine drainage.</title>
        <authorList>
            <person name="Mendez-Garcia C."/>
            <person name="Mesa V."/>
            <person name="Sprenger R.R."/>
            <person name="Richter M."/>
            <person name="Diez M.S."/>
            <person name="Solano J."/>
            <person name="Bargiela R."/>
            <person name="Golyshina O.V."/>
            <person name="Manteca A."/>
            <person name="Ramos J.L."/>
            <person name="Gallego J.R."/>
            <person name="Llorente I."/>
            <person name="Martins Dos Santos V.A."/>
            <person name="Jensen O.N."/>
            <person name="Pelaez A.I."/>
            <person name="Sanchez J."/>
            <person name="Ferrer M."/>
        </authorList>
    </citation>
    <scope>NUCLEOTIDE SEQUENCE</scope>
</reference>
<dbReference type="EMBL" id="AUZX01005120">
    <property type="protein sequence ID" value="EQD68953.1"/>
    <property type="molecule type" value="Genomic_DNA"/>
</dbReference>
<proteinExistence type="predicted"/>
<dbReference type="Gene3D" id="1.10.10.10">
    <property type="entry name" value="Winged helix-like DNA-binding domain superfamily/Winged helix DNA-binding domain"/>
    <property type="match status" value="1"/>
</dbReference>
<dbReference type="AlphaFoldDB" id="T1BKC8"/>
<dbReference type="PANTHER" id="PTHR34293:SF1">
    <property type="entry name" value="HTH-TYPE TRANSCRIPTIONAL REGULATOR TRMBL2"/>
    <property type="match status" value="1"/>
</dbReference>
<dbReference type="SUPFAM" id="SSF46785">
    <property type="entry name" value="Winged helix' DNA-binding domain"/>
    <property type="match status" value="1"/>
</dbReference>
<name>T1BKC8_9ZZZZ</name>
<feature type="coiled-coil region" evidence="1">
    <location>
        <begin position="78"/>
        <end position="105"/>
    </location>
</feature>
<dbReference type="CDD" id="cd09124">
    <property type="entry name" value="PLDc_like_TrmB_middle"/>
    <property type="match status" value="1"/>
</dbReference>
<dbReference type="InterPro" id="IPR002831">
    <property type="entry name" value="Tscrpt_reg_TrmB_N"/>
</dbReference>
<accession>T1BKC8</accession>
<evidence type="ECO:0000313" key="4">
    <source>
        <dbReference type="EMBL" id="EQD68953.1"/>
    </source>
</evidence>
<dbReference type="InterPro" id="IPR051797">
    <property type="entry name" value="TrmB-like"/>
</dbReference>
<feature type="domain" description="Transcription regulator TrmB C-terminal" evidence="3">
    <location>
        <begin position="115"/>
        <end position="206"/>
    </location>
</feature>
<evidence type="ECO:0000256" key="1">
    <source>
        <dbReference type="SAM" id="Coils"/>
    </source>
</evidence>
<dbReference type="SUPFAM" id="SSF56024">
    <property type="entry name" value="Phospholipase D/nuclease"/>
    <property type="match status" value="1"/>
</dbReference>
<protein>
    <submittedName>
        <fullName evidence="4">Transcriptional regulator TrmB</fullName>
    </submittedName>
</protein>
<dbReference type="Pfam" id="PF11495">
    <property type="entry name" value="Regulator_TrmB"/>
    <property type="match status" value="1"/>
</dbReference>
<evidence type="ECO:0000259" key="2">
    <source>
        <dbReference type="Pfam" id="PF01978"/>
    </source>
</evidence>
<feature type="domain" description="Transcription regulator TrmB N-terminal" evidence="2">
    <location>
        <begin position="15"/>
        <end position="77"/>
    </location>
</feature>
<dbReference type="InterPro" id="IPR021586">
    <property type="entry name" value="Tscrpt_reg_TrmB_C"/>
</dbReference>
<dbReference type="PANTHER" id="PTHR34293">
    <property type="entry name" value="HTH-TYPE TRANSCRIPTIONAL REGULATOR TRMBL2"/>
    <property type="match status" value="1"/>
</dbReference>
<dbReference type="InterPro" id="IPR036390">
    <property type="entry name" value="WH_DNA-bd_sf"/>
</dbReference>
<keyword evidence="1" id="KW-0175">Coiled coil</keyword>
<evidence type="ECO:0000259" key="3">
    <source>
        <dbReference type="Pfam" id="PF11495"/>
    </source>
</evidence>